<evidence type="ECO:0000313" key="1">
    <source>
        <dbReference type="EMBL" id="QDU77774.1"/>
    </source>
</evidence>
<dbReference type="EMBL" id="CP036289">
    <property type="protein sequence ID" value="QDU77774.1"/>
    <property type="molecule type" value="Genomic_DNA"/>
</dbReference>
<organism evidence="1 2">
    <name type="scientific">Bremerella volcania</name>
    <dbReference type="NCBI Taxonomy" id="2527984"/>
    <lineage>
        <taxon>Bacteria</taxon>
        <taxon>Pseudomonadati</taxon>
        <taxon>Planctomycetota</taxon>
        <taxon>Planctomycetia</taxon>
        <taxon>Pirellulales</taxon>
        <taxon>Pirellulaceae</taxon>
        <taxon>Bremerella</taxon>
    </lineage>
</organism>
<dbReference type="Pfam" id="PF16702">
    <property type="entry name" value="DUF5063"/>
    <property type="match status" value="1"/>
</dbReference>
<dbReference type="InterPro" id="IPR038312">
    <property type="entry name" value="DUF5063_sf"/>
</dbReference>
<dbReference type="Proteomes" id="UP000318626">
    <property type="component" value="Chromosome"/>
</dbReference>
<dbReference type="RefSeq" id="WP_144976872.1">
    <property type="nucleotide sequence ID" value="NZ_CP036289.1"/>
</dbReference>
<evidence type="ECO:0008006" key="3">
    <source>
        <dbReference type="Google" id="ProtNLM"/>
    </source>
</evidence>
<sequence length="170" mass="20407">MLEPIDEFVETATQFCHLVEDHESEPLDRFIRKLQQFLPLMYYQAVKLPDVGSRSEPSYQREITHDQWQSLFGRLVQYLGVHDQYWIVHDVDLVADDVPEAILSSLADDVTDIWRDLKNGLLYWEAADEPLRRELIWQWRFHFYGHWSDHVIDAMRAVNRMCQEFEHDED</sequence>
<protein>
    <recommendedName>
        <fullName evidence="3">DUF5063 domain-containing protein</fullName>
    </recommendedName>
</protein>
<proteinExistence type="predicted"/>
<reference evidence="2" key="1">
    <citation type="submission" date="2019-02" db="EMBL/GenBank/DDBJ databases">
        <title>Deep-cultivation of Planctomycetes and their phenomic and genomic characterization uncovers novel biology.</title>
        <authorList>
            <person name="Wiegand S."/>
            <person name="Jogler M."/>
            <person name="Boedeker C."/>
            <person name="Pinto D."/>
            <person name="Vollmers J."/>
            <person name="Rivas-Marin E."/>
            <person name="Kohn T."/>
            <person name="Peeters S.H."/>
            <person name="Heuer A."/>
            <person name="Rast P."/>
            <person name="Oberbeckmann S."/>
            <person name="Bunk B."/>
            <person name="Jeske O."/>
            <person name="Meyerdierks A."/>
            <person name="Storesund J.E."/>
            <person name="Kallscheuer N."/>
            <person name="Luecker S."/>
            <person name="Lage O.M."/>
            <person name="Pohl T."/>
            <person name="Merkel B.J."/>
            <person name="Hornburger P."/>
            <person name="Mueller R.-W."/>
            <person name="Bruemmer F."/>
            <person name="Labrenz M."/>
            <person name="Spormann A.M."/>
            <person name="Op den Camp H."/>
            <person name="Overmann J."/>
            <person name="Amann R."/>
            <person name="Jetten M.S.M."/>
            <person name="Mascher T."/>
            <person name="Medema M.H."/>
            <person name="Devos D.P."/>
            <person name="Kaster A.-K."/>
            <person name="Ovreas L."/>
            <person name="Rohde M."/>
            <person name="Galperin M.Y."/>
            <person name="Jogler C."/>
        </authorList>
    </citation>
    <scope>NUCLEOTIDE SEQUENCE [LARGE SCALE GENOMIC DNA]</scope>
    <source>
        <strain evidence="2">Pan97</strain>
    </source>
</reference>
<dbReference type="OrthoDB" id="5187175at2"/>
<name>A0A518CF22_9BACT</name>
<gene>
    <name evidence="1" type="ORF">Pan97_48530</name>
</gene>
<evidence type="ECO:0000313" key="2">
    <source>
        <dbReference type="Proteomes" id="UP000318626"/>
    </source>
</evidence>
<keyword evidence="2" id="KW-1185">Reference proteome</keyword>
<dbReference type="InterPro" id="IPR032025">
    <property type="entry name" value="DUF5063"/>
</dbReference>
<dbReference type="AlphaFoldDB" id="A0A518CF22"/>
<dbReference type="KEGG" id="bvo:Pan97_48530"/>
<accession>A0A518CF22</accession>
<dbReference type="Gene3D" id="1.20.120.1550">
    <property type="entry name" value="Protein of unknown function DUF5063"/>
    <property type="match status" value="1"/>
</dbReference>